<dbReference type="STRING" id="946362.F2UL81"/>
<feature type="domain" description="MsrB" evidence="5">
    <location>
        <begin position="46"/>
        <end position="169"/>
    </location>
</feature>
<dbReference type="Pfam" id="PF01641">
    <property type="entry name" value="SelR"/>
    <property type="match status" value="1"/>
</dbReference>
<dbReference type="PROSITE" id="PS51790">
    <property type="entry name" value="MSRB"/>
    <property type="match status" value="1"/>
</dbReference>
<dbReference type="GO" id="GO:0005737">
    <property type="term" value="C:cytoplasm"/>
    <property type="evidence" value="ECO:0007669"/>
    <property type="project" value="TreeGrafter"/>
</dbReference>
<dbReference type="InterPro" id="IPR002579">
    <property type="entry name" value="Met_Sox_Rdtase_MsrB_dom"/>
</dbReference>
<dbReference type="InterPro" id="IPR011057">
    <property type="entry name" value="Mss4-like_sf"/>
</dbReference>
<dbReference type="EMBL" id="GL832980">
    <property type="protein sequence ID" value="EGD77880.1"/>
    <property type="molecule type" value="Genomic_DNA"/>
</dbReference>
<comment type="catalytic activity">
    <reaction evidence="4">
        <text>L-methionyl-[protein] + [thioredoxin]-disulfide + H2O = L-methionyl-(R)-S-oxide-[protein] + [thioredoxin]-dithiol</text>
        <dbReference type="Rhea" id="RHEA:24164"/>
        <dbReference type="Rhea" id="RHEA-COMP:10698"/>
        <dbReference type="Rhea" id="RHEA-COMP:10700"/>
        <dbReference type="Rhea" id="RHEA-COMP:12313"/>
        <dbReference type="Rhea" id="RHEA-COMP:12314"/>
        <dbReference type="ChEBI" id="CHEBI:15377"/>
        <dbReference type="ChEBI" id="CHEBI:16044"/>
        <dbReference type="ChEBI" id="CHEBI:29950"/>
        <dbReference type="ChEBI" id="CHEBI:45764"/>
        <dbReference type="ChEBI" id="CHEBI:50058"/>
        <dbReference type="EC" id="1.8.4.12"/>
    </reaction>
</comment>
<comment type="similarity">
    <text evidence="1">Belongs to the MsrB Met sulfoxide reductase family.</text>
</comment>
<dbReference type="OrthoDB" id="44061at2759"/>
<dbReference type="OMA" id="GPCLWPS"/>
<dbReference type="AlphaFoldDB" id="F2UL81"/>
<dbReference type="Gene3D" id="2.170.150.20">
    <property type="entry name" value="Peptide methionine sulfoxide reductase"/>
    <property type="match status" value="1"/>
</dbReference>
<dbReference type="GO" id="GO:0030091">
    <property type="term" value="P:protein repair"/>
    <property type="evidence" value="ECO:0007669"/>
    <property type="project" value="InterPro"/>
</dbReference>
<proteinExistence type="inferred from homology"/>
<dbReference type="PANTHER" id="PTHR10173:SF52">
    <property type="entry name" value="METHIONINE-R-SULFOXIDE REDUCTASE B1"/>
    <property type="match status" value="1"/>
</dbReference>
<protein>
    <recommendedName>
        <fullName evidence="2">peptide-methionine (R)-S-oxide reductase</fullName>
        <ecNumber evidence="2">1.8.4.12</ecNumber>
    </recommendedName>
</protein>
<dbReference type="RefSeq" id="XP_004989944.1">
    <property type="nucleotide sequence ID" value="XM_004989887.1"/>
</dbReference>
<dbReference type="SUPFAM" id="SSF51316">
    <property type="entry name" value="Mss4-like"/>
    <property type="match status" value="1"/>
</dbReference>
<dbReference type="FunCoup" id="F2UL81">
    <property type="interactions" value="8"/>
</dbReference>
<keyword evidence="7" id="KW-1185">Reference proteome</keyword>
<evidence type="ECO:0000256" key="1">
    <source>
        <dbReference type="ARBA" id="ARBA00007174"/>
    </source>
</evidence>
<evidence type="ECO:0000313" key="6">
    <source>
        <dbReference type="EMBL" id="EGD77880.1"/>
    </source>
</evidence>
<evidence type="ECO:0000259" key="5">
    <source>
        <dbReference type="PROSITE" id="PS51790"/>
    </source>
</evidence>
<name>F2UL81_SALR5</name>
<dbReference type="eggNOG" id="KOG0856">
    <property type="taxonomic scope" value="Eukaryota"/>
</dbReference>
<dbReference type="PANTHER" id="PTHR10173">
    <property type="entry name" value="METHIONINE SULFOXIDE REDUCTASE"/>
    <property type="match status" value="1"/>
</dbReference>
<reference evidence="6" key="1">
    <citation type="submission" date="2009-08" db="EMBL/GenBank/DDBJ databases">
        <title>Annotation of Salpingoeca rosetta.</title>
        <authorList>
            <consortium name="The Broad Institute Genome Sequencing Platform"/>
            <person name="Russ C."/>
            <person name="Cuomo C."/>
            <person name="Burger G."/>
            <person name="Gray M.W."/>
            <person name="Holland P.W.H."/>
            <person name="King N."/>
            <person name="Lang F.B.F."/>
            <person name="Roger A.J."/>
            <person name="Ruiz-Trillo I."/>
            <person name="Young S.K."/>
            <person name="Zeng Q."/>
            <person name="Gargeya S."/>
            <person name="Alvarado L."/>
            <person name="Berlin A."/>
            <person name="Chapman S.B."/>
            <person name="Chen Z."/>
            <person name="Freedman E."/>
            <person name="Gellesch M."/>
            <person name="Goldberg J."/>
            <person name="Griggs A."/>
            <person name="Gujja S."/>
            <person name="Heilman E."/>
            <person name="Heiman D."/>
            <person name="Howarth C."/>
            <person name="Mehta T."/>
            <person name="Neiman D."/>
            <person name="Pearson M."/>
            <person name="Roberts A."/>
            <person name="Saif S."/>
            <person name="Shea T."/>
            <person name="Shenoy N."/>
            <person name="Sisk P."/>
            <person name="Stolte C."/>
            <person name="Sykes S."/>
            <person name="White J."/>
            <person name="Yandava C."/>
            <person name="Haas B."/>
            <person name="Nusbaum C."/>
            <person name="Birren B."/>
        </authorList>
    </citation>
    <scope>NUCLEOTIDE SEQUENCE [LARGE SCALE GENOMIC DNA]</scope>
    <source>
        <strain evidence="6">ATCC 50818</strain>
    </source>
</reference>
<evidence type="ECO:0000256" key="2">
    <source>
        <dbReference type="ARBA" id="ARBA00012499"/>
    </source>
</evidence>
<dbReference type="InParanoid" id="F2UL81"/>
<organism evidence="7">
    <name type="scientific">Salpingoeca rosetta (strain ATCC 50818 / BSB-021)</name>
    <dbReference type="NCBI Taxonomy" id="946362"/>
    <lineage>
        <taxon>Eukaryota</taxon>
        <taxon>Choanoflagellata</taxon>
        <taxon>Craspedida</taxon>
        <taxon>Salpingoecidae</taxon>
        <taxon>Salpingoeca</taxon>
    </lineage>
</organism>
<dbReference type="InterPro" id="IPR028427">
    <property type="entry name" value="Met_Sox_Rdtase_MsrB"/>
</dbReference>
<dbReference type="GO" id="GO:0006979">
    <property type="term" value="P:response to oxidative stress"/>
    <property type="evidence" value="ECO:0007669"/>
    <property type="project" value="InterPro"/>
</dbReference>
<dbReference type="GeneID" id="16070497"/>
<keyword evidence="3" id="KW-0560">Oxidoreductase</keyword>
<accession>F2UL81</accession>
<dbReference type="KEGG" id="sre:PTSG_09514"/>
<sequence length="175" mass="19873">MSDSGDVVWACRLPKAMSSAEKEELKQKVSRANPAAFHAASRYPITKEVEDILEQMSLVATREEYGNDFWQEGSYSCSRCHGRLYCSKDKFHGPCLWPSFRQPVADDVLLTRKVDSYNNYTCEVHEVYCNSCQLFLGHMFEDGKEHGDTHPDARWRHCVLSLSLDFAPSPASSAQ</sequence>
<evidence type="ECO:0000256" key="4">
    <source>
        <dbReference type="ARBA" id="ARBA00048488"/>
    </source>
</evidence>
<dbReference type="GO" id="GO:0033743">
    <property type="term" value="F:peptide-methionine (R)-S-oxide reductase activity"/>
    <property type="evidence" value="ECO:0007669"/>
    <property type="project" value="UniProtKB-EC"/>
</dbReference>
<dbReference type="EC" id="1.8.4.12" evidence="2"/>
<gene>
    <name evidence="6" type="ORF">PTSG_09514</name>
</gene>
<evidence type="ECO:0000313" key="7">
    <source>
        <dbReference type="Proteomes" id="UP000007799"/>
    </source>
</evidence>
<evidence type="ECO:0000256" key="3">
    <source>
        <dbReference type="ARBA" id="ARBA00023002"/>
    </source>
</evidence>
<dbReference type="Proteomes" id="UP000007799">
    <property type="component" value="Unassembled WGS sequence"/>
</dbReference>